<keyword evidence="2" id="KW-0964">Secreted</keyword>
<proteinExistence type="predicted"/>
<dbReference type="GO" id="GO:0005576">
    <property type="term" value="C:extracellular region"/>
    <property type="evidence" value="ECO:0007669"/>
    <property type="project" value="UniProtKB-SubCell"/>
</dbReference>
<keyword evidence="9" id="KW-1185">Reference proteome</keyword>
<sequence length="484" mass="54544">MDKGKVILIPGLPGWGLTDGYWESALDSSIFPTSLSVSSVDPSPIASHHDRACEIFAQITGTLVDYGSGHSQFFGHSRWGKDYSKIPPVYLEWGPSNPVHLVCHSTAINTARVLQRLLEIDFWNKGTSAKWILSITSINGALNECALSDVINKEILRLINGKFLCKECKNLGCSACIHIKVQKAAKILRRGVIWAAMSKLKLDSEQLNRALNWSIDHWVSDTSNSLQFLSGEEVLNKLNSSLKCGMFSSGDNIIYDQTPEGILKLQEILHNSSNIKGSLKCVPDFIYNDTFYLSLFSSATMSSTLYIPSEMSPILWPFSASLLDKTNDNCLDDHTKEAIYKIQKISTDVDPLRDNDGLVTVINQCIPRGAESFVEVFPKQECLLSLHESIKPGVWYIDNVNRWIDGIQKNESHLDVDCENTSKTSCISNKRRFKFLWDHFDACWSRTLLKSSQEQVPIDFQRSLYRNVFSYISFVHFFSNNSSK</sequence>
<gene>
    <name evidence="7" type="ORF">MS3_00001765</name>
    <name evidence="8" type="ORF">MS3_04707</name>
</gene>
<reference evidence="7" key="4">
    <citation type="journal article" date="2022" name="PLoS Pathog.">
        <title>Chromosome-level genome of Schistosoma haematobium underpins genome-wide explorations of molecular variation.</title>
        <authorList>
            <person name="Stroehlein A.J."/>
            <person name="Korhonen P.K."/>
            <person name="Lee V.V."/>
            <person name="Ralph S.A."/>
            <person name="Mentink-Kane M."/>
            <person name="You H."/>
            <person name="McManus D.P."/>
            <person name="Tchuente L.T."/>
            <person name="Stothard J.R."/>
            <person name="Kaur P."/>
            <person name="Dudchenko O."/>
            <person name="Aiden E.L."/>
            <person name="Yang B."/>
            <person name="Yang H."/>
            <person name="Emery A.M."/>
            <person name="Webster B.L."/>
            <person name="Brindley P.J."/>
            <person name="Rollinson D."/>
            <person name="Chang B.C.H."/>
            <person name="Gasser R.B."/>
            <person name="Young N.D."/>
        </authorList>
    </citation>
    <scope>NUCLEOTIDE SEQUENCE</scope>
</reference>
<evidence type="ECO:0000256" key="1">
    <source>
        <dbReference type="ARBA" id="ARBA00004613"/>
    </source>
</evidence>
<dbReference type="EMBL" id="KL250773">
    <property type="protein sequence ID" value="KGB36411.1"/>
    <property type="molecule type" value="Genomic_DNA"/>
</dbReference>
<dbReference type="RefSeq" id="XP_051074691.1">
    <property type="nucleotide sequence ID" value="XM_051209249.1"/>
</dbReference>
<dbReference type="PANTHER" id="PTHR34043">
    <property type="entry name" value="ALPHA/BETA-HYDROLASES SUPERFAMILY PROTEIN"/>
    <property type="match status" value="1"/>
</dbReference>
<reference evidence="8" key="1">
    <citation type="journal article" date="2012" name="Nat. Genet.">
        <title>Whole-genome sequence of Schistosoma haematobium.</title>
        <authorList>
            <person name="Young N.D."/>
            <person name="Jex A.R."/>
            <person name="Li B."/>
            <person name="Liu S."/>
            <person name="Yang L."/>
            <person name="Xiong Z."/>
            <person name="Li Y."/>
            <person name="Cantacessi C."/>
            <person name="Hall R.S."/>
            <person name="Xu X."/>
            <person name="Chen F."/>
            <person name="Wu X."/>
            <person name="Zerlotini A."/>
            <person name="Oliveira G."/>
            <person name="Hofmann A."/>
            <person name="Zhang G."/>
            <person name="Fang X."/>
            <person name="Kang Y."/>
            <person name="Campbell B.E."/>
            <person name="Loukas A."/>
            <person name="Ranganathan S."/>
            <person name="Rollinson D."/>
            <person name="Rinaldi G."/>
            <person name="Brindley P.J."/>
            <person name="Yang H."/>
            <person name="Wang J."/>
            <person name="Wang J."/>
            <person name="Gasser R.B."/>
        </authorList>
    </citation>
    <scope>NUCLEOTIDE SEQUENCE [LARGE SCALE GENOMIC DNA]</scope>
</reference>
<evidence type="ECO:0000256" key="5">
    <source>
        <dbReference type="ARBA" id="ARBA00023098"/>
    </source>
</evidence>
<evidence type="ECO:0000256" key="2">
    <source>
        <dbReference type="ARBA" id="ARBA00022525"/>
    </source>
</evidence>
<protein>
    <submittedName>
        <fullName evidence="8">Lipase 1</fullName>
    </submittedName>
</protein>
<dbReference type="STRING" id="6185.A0A095AQ32"/>
<evidence type="ECO:0000313" key="9">
    <source>
        <dbReference type="Proteomes" id="UP000471633"/>
    </source>
</evidence>
<dbReference type="GeneID" id="75576836"/>
<dbReference type="GO" id="GO:0016787">
    <property type="term" value="F:hydrolase activity"/>
    <property type="evidence" value="ECO:0007669"/>
    <property type="project" value="UniProtKB-KW"/>
</dbReference>
<dbReference type="Proteomes" id="UP000471633">
    <property type="component" value="Unassembled WGS sequence"/>
</dbReference>
<accession>A0A095AQ32</accession>
<dbReference type="Gene3D" id="3.40.50.1820">
    <property type="entry name" value="alpha/beta hydrolase"/>
    <property type="match status" value="1"/>
</dbReference>
<evidence type="ECO:0000259" key="6">
    <source>
        <dbReference type="Pfam" id="PF24708"/>
    </source>
</evidence>
<dbReference type="GO" id="GO:0006629">
    <property type="term" value="P:lipid metabolic process"/>
    <property type="evidence" value="ECO:0007669"/>
    <property type="project" value="UniProtKB-KW"/>
</dbReference>
<dbReference type="KEGG" id="shx:MS3_00001765"/>
<keyword evidence="4" id="KW-0378">Hydrolase</keyword>
<evidence type="ECO:0000313" key="8">
    <source>
        <dbReference type="EMBL" id="KGB36411.1"/>
    </source>
</evidence>
<dbReference type="PANTHER" id="PTHR34043:SF3">
    <property type="entry name" value="ALPHA_BETA-HYDROLASES SUPERFAMILY PROTEIN"/>
    <property type="match status" value="1"/>
</dbReference>
<dbReference type="Pfam" id="PF24708">
    <property type="entry name" value="Lip_C"/>
    <property type="match status" value="1"/>
</dbReference>
<keyword evidence="5" id="KW-0443">Lipid metabolism</keyword>
<evidence type="ECO:0000256" key="4">
    <source>
        <dbReference type="ARBA" id="ARBA00022801"/>
    </source>
</evidence>
<dbReference type="InterPro" id="IPR056304">
    <property type="entry name" value="Lip-like_C"/>
</dbReference>
<reference evidence="7" key="3">
    <citation type="submission" date="2021-06" db="EMBL/GenBank/DDBJ databases">
        <title>Chromosome-level genome assembly for S. haematobium.</title>
        <authorList>
            <person name="Stroehlein A.J."/>
        </authorList>
    </citation>
    <scope>NUCLEOTIDE SEQUENCE</scope>
</reference>
<comment type="subcellular location">
    <subcellularLocation>
        <location evidence="1">Secreted</location>
    </subcellularLocation>
</comment>
<dbReference type="InterPro" id="IPR029058">
    <property type="entry name" value="AB_hydrolase_fold"/>
</dbReference>
<dbReference type="EMBL" id="AMPZ03000001">
    <property type="protein sequence ID" value="KAH9595883.1"/>
    <property type="molecule type" value="Genomic_DNA"/>
</dbReference>
<dbReference type="CTD" id="75576836"/>
<evidence type="ECO:0000313" key="7">
    <source>
        <dbReference type="EMBL" id="KAH9595883.1"/>
    </source>
</evidence>
<name>A0A095AQ32_SCHHA</name>
<keyword evidence="3" id="KW-0732">Signal</keyword>
<dbReference type="AlphaFoldDB" id="A0A095AQ32"/>
<evidence type="ECO:0000256" key="3">
    <source>
        <dbReference type="ARBA" id="ARBA00022729"/>
    </source>
</evidence>
<reference evidence="7" key="2">
    <citation type="journal article" date="2019" name="Gigascience">
        <title>High-quality Schistosoma haematobium genome achieved by single-molecule and long-range sequencing.</title>
        <authorList>
            <person name="Stroehlein A.J."/>
            <person name="Korhonen P.K."/>
            <person name="Chong T.M."/>
            <person name="Lim Y.L."/>
            <person name="Chan K.G."/>
            <person name="Webster B."/>
            <person name="Rollinson D."/>
            <person name="Brindley P.J."/>
            <person name="Gasser R.B."/>
            <person name="Young N.D."/>
        </authorList>
    </citation>
    <scope>NUCLEOTIDE SEQUENCE</scope>
</reference>
<organism evidence="8">
    <name type="scientific">Schistosoma haematobium</name>
    <name type="common">Blood fluke</name>
    <dbReference type="NCBI Taxonomy" id="6185"/>
    <lineage>
        <taxon>Eukaryota</taxon>
        <taxon>Metazoa</taxon>
        <taxon>Spiralia</taxon>
        <taxon>Lophotrochozoa</taxon>
        <taxon>Platyhelminthes</taxon>
        <taxon>Trematoda</taxon>
        <taxon>Digenea</taxon>
        <taxon>Strigeidida</taxon>
        <taxon>Schistosomatoidea</taxon>
        <taxon>Schistosomatidae</taxon>
        <taxon>Schistosoma</taxon>
    </lineage>
</organism>
<feature type="domain" description="Lipase-like C-terminal" evidence="6">
    <location>
        <begin position="43"/>
        <end position="119"/>
    </location>
</feature>